<dbReference type="SUPFAM" id="SSF56784">
    <property type="entry name" value="HAD-like"/>
    <property type="match status" value="1"/>
</dbReference>
<reference evidence="1" key="1">
    <citation type="submission" date="2021-01" db="EMBL/GenBank/DDBJ databases">
        <title>Lacisediminihabitans sp. nov. strain G11-30, isolated from Antarctic Soil.</title>
        <authorList>
            <person name="Li J."/>
        </authorList>
    </citation>
    <scope>NUCLEOTIDE SEQUENCE</scope>
    <source>
        <strain evidence="1">G11-30</strain>
    </source>
</reference>
<dbReference type="SFLD" id="SFLDS00003">
    <property type="entry name" value="Haloacid_Dehalogenase"/>
    <property type="match status" value="1"/>
</dbReference>
<dbReference type="Gene3D" id="1.10.150.240">
    <property type="entry name" value="Putative phosphatase, domain 2"/>
    <property type="match status" value="1"/>
</dbReference>
<name>A0A934SM44_9MICO</name>
<dbReference type="Gene3D" id="3.40.50.1000">
    <property type="entry name" value="HAD superfamily/HAD-like"/>
    <property type="match status" value="1"/>
</dbReference>
<comment type="caution">
    <text evidence="1">The sequence shown here is derived from an EMBL/GenBank/DDBJ whole genome shotgun (WGS) entry which is preliminary data.</text>
</comment>
<evidence type="ECO:0000313" key="2">
    <source>
        <dbReference type="Proteomes" id="UP000636458"/>
    </source>
</evidence>
<dbReference type="InterPro" id="IPR036412">
    <property type="entry name" value="HAD-like_sf"/>
</dbReference>
<proteinExistence type="predicted"/>
<dbReference type="InterPro" id="IPR023214">
    <property type="entry name" value="HAD_sf"/>
</dbReference>
<dbReference type="EMBL" id="JAEPES010000002">
    <property type="protein sequence ID" value="MBK4347487.1"/>
    <property type="molecule type" value="Genomic_DNA"/>
</dbReference>
<dbReference type="Pfam" id="PF00702">
    <property type="entry name" value="Hydrolase"/>
    <property type="match status" value="1"/>
</dbReference>
<keyword evidence="2" id="KW-1185">Reference proteome</keyword>
<gene>
    <name evidence="1" type="ORF">IV501_07570</name>
</gene>
<dbReference type="PANTHER" id="PTHR43611">
    <property type="entry name" value="ALPHA-D-GLUCOSE 1-PHOSPHATE PHOSPHATASE"/>
    <property type="match status" value="1"/>
</dbReference>
<dbReference type="GO" id="GO:0016787">
    <property type="term" value="F:hydrolase activity"/>
    <property type="evidence" value="ECO:0007669"/>
    <property type="project" value="UniProtKB-KW"/>
</dbReference>
<dbReference type="AlphaFoldDB" id="A0A934SM44"/>
<dbReference type="RefSeq" id="WP_200555832.1">
    <property type="nucleotide sequence ID" value="NZ_JAEPES010000002.1"/>
</dbReference>
<evidence type="ECO:0000313" key="1">
    <source>
        <dbReference type="EMBL" id="MBK4347487.1"/>
    </source>
</evidence>
<dbReference type="InterPro" id="IPR023198">
    <property type="entry name" value="PGP-like_dom2"/>
</dbReference>
<dbReference type="PANTHER" id="PTHR43611:SF3">
    <property type="entry name" value="FLAVIN MONONUCLEOTIDE HYDROLASE 1, CHLOROPLATIC"/>
    <property type="match status" value="1"/>
</dbReference>
<sequence>MNAAAPEPNRLLFVFDMDDVLYDYDVPGRMAALTELTGFSEAELRERWWHAEGEHAAEAGRFADADDYLAAFIEAIGVPITEEQWVAIRGGAMTPWPDSIAAVERAAELGDVTLLTNNGPMTARHIRSMASELVPVFGDHLLTSADYRARKPTAEVFEAVLDRYHRRPEDVFFADDLQVNVDGATAVGITAHLFTDAASLRAAIEDFARARSTTQH</sequence>
<dbReference type="Proteomes" id="UP000636458">
    <property type="component" value="Unassembled WGS sequence"/>
</dbReference>
<accession>A0A934SM44</accession>
<protein>
    <submittedName>
        <fullName evidence="1">Hydrolase</fullName>
    </submittedName>
</protein>
<keyword evidence="1" id="KW-0378">Hydrolase</keyword>
<organism evidence="1 2">
    <name type="scientific">Lacisediminihabitans changchengi</name>
    <dbReference type="NCBI Taxonomy" id="2787634"/>
    <lineage>
        <taxon>Bacteria</taxon>
        <taxon>Bacillati</taxon>
        <taxon>Actinomycetota</taxon>
        <taxon>Actinomycetes</taxon>
        <taxon>Micrococcales</taxon>
        <taxon>Microbacteriaceae</taxon>
        <taxon>Lacisediminihabitans</taxon>
    </lineage>
</organism>
<dbReference type="SFLD" id="SFLDG01129">
    <property type="entry name" value="C1.5:_HAD__Beta-PGM__Phosphata"/>
    <property type="match status" value="1"/>
</dbReference>